<feature type="chain" id="PRO_5009583880" description="Bacterial Ig-like domain-containing protein" evidence="2">
    <location>
        <begin position="29"/>
        <end position="193"/>
    </location>
</feature>
<comment type="caution">
    <text evidence="3">The sequence shown here is derived from an EMBL/GenBank/DDBJ whole genome shotgun (WGS) entry which is preliminary data.</text>
</comment>
<feature type="signal peptide" evidence="2">
    <location>
        <begin position="1"/>
        <end position="28"/>
    </location>
</feature>
<evidence type="ECO:0000256" key="1">
    <source>
        <dbReference type="SAM" id="Phobius"/>
    </source>
</evidence>
<keyword evidence="1" id="KW-0812">Transmembrane</keyword>
<dbReference type="Proteomes" id="UP000178869">
    <property type="component" value="Unassembled WGS sequence"/>
</dbReference>
<keyword evidence="2" id="KW-0732">Signal</keyword>
<evidence type="ECO:0000313" key="3">
    <source>
        <dbReference type="EMBL" id="OHA47087.1"/>
    </source>
</evidence>
<evidence type="ECO:0000313" key="4">
    <source>
        <dbReference type="Proteomes" id="UP000178869"/>
    </source>
</evidence>
<name>A0A1G2PFL5_9BACT</name>
<gene>
    <name evidence="3" type="ORF">A2828_03920</name>
</gene>
<evidence type="ECO:0000256" key="2">
    <source>
        <dbReference type="SAM" id="SignalP"/>
    </source>
</evidence>
<dbReference type="AlphaFoldDB" id="A0A1G2PFL5"/>
<accession>A0A1G2PFL5</accession>
<reference evidence="3 4" key="1">
    <citation type="journal article" date="2016" name="Nat. Commun.">
        <title>Thousands of microbial genomes shed light on interconnected biogeochemical processes in an aquifer system.</title>
        <authorList>
            <person name="Anantharaman K."/>
            <person name="Brown C.T."/>
            <person name="Hug L.A."/>
            <person name="Sharon I."/>
            <person name="Castelle C.J."/>
            <person name="Probst A.J."/>
            <person name="Thomas B.C."/>
            <person name="Singh A."/>
            <person name="Wilkins M.J."/>
            <person name="Karaoz U."/>
            <person name="Brodie E.L."/>
            <person name="Williams K.H."/>
            <person name="Hubbard S.S."/>
            <person name="Banfield J.F."/>
        </authorList>
    </citation>
    <scope>NUCLEOTIDE SEQUENCE [LARGE SCALE GENOMIC DNA]</scope>
</reference>
<organism evidence="3 4">
    <name type="scientific">Candidatus Terrybacteria bacterium RIFCSPHIGHO2_01_FULL_43_35</name>
    <dbReference type="NCBI Taxonomy" id="1802361"/>
    <lineage>
        <taxon>Bacteria</taxon>
        <taxon>Candidatus Terryibacteriota</taxon>
    </lineage>
</organism>
<evidence type="ECO:0008006" key="5">
    <source>
        <dbReference type="Google" id="ProtNLM"/>
    </source>
</evidence>
<dbReference type="EMBL" id="MHSR01000008">
    <property type="protein sequence ID" value="OHA47087.1"/>
    <property type="molecule type" value="Genomic_DNA"/>
</dbReference>
<protein>
    <recommendedName>
        <fullName evidence="5">Bacterial Ig-like domain-containing protein</fullName>
    </recommendedName>
</protein>
<proteinExistence type="predicted"/>
<keyword evidence="1" id="KW-0472">Membrane</keyword>
<keyword evidence="1" id="KW-1133">Transmembrane helix</keyword>
<sequence>MMKTTVKLIAITVVISATVFFPANNVNASHAMAEVSIINQNGAEEFQIAIRSAKTNLPLANAIVTLRADESFLGVTGKVELGRTVTDQDGMAVIKPHPMPSGKHIVYITYETQDKAQPETITITVSTSNTTSQLYRSEDGISIPGLNIALLLMIVLSVVWGILLTVALRLVAIARNGSDVAPTNKGTKYYQRK</sequence>
<feature type="transmembrane region" description="Helical" evidence="1">
    <location>
        <begin position="146"/>
        <end position="168"/>
    </location>
</feature>